<evidence type="ECO:0000313" key="8">
    <source>
        <dbReference type="EMBL" id="TID20409.1"/>
    </source>
</evidence>
<dbReference type="Pfam" id="PF10277">
    <property type="entry name" value="Frag1"/>
    <property type="match status" value="1"/>
</dbReference>
<dbReference type="STRING" id="52247.A0A4T0WZD0"/>
<dbReference type="InterPro" id="IPR019402">
    <property type="entry name" value="CWH43_N"/>
</dbReference>
<name>A0A4T0WZD0_9ASCO</name>
<feature type="non-terminal residue" evidence="8">
    <location>
        <position position="317"/>
    </location>
</feature>
<comment type="caution">
    <text evidence="8">The sequence shown here is derived from an EMBL/GenBank/DDBJ whole genome shotgun (WGS) entry which is preliminary data.</text>
</comment>
<feature type="compositionally biased region" description="Polar residues" evidence="5">
    <location>
        <begin position="288"/>
        <end position="310"/>
    </location>
</feature>
<dbReference type="EMBL" id="SELW01000576">
    <property type="protein sequence ID" value="TID20409.1"/>
    <property type="molecule type" value="Genomic_DNA"/>
</dbReference>
<feature type="domain" description="CWH43-like N-terminal" evidence="7">
    <location>
        <begin position="16"/>
        <end position="241"/>
    </location>
</feature>
<evidence type="ECO:0000313" key="9">
    <source>
        <dbReference type="Proteomes" id="UP000307173"/>
    </source>
</evidence>
<feature type="transmembrane region" description="Helical" evidence="6">
    <location>
        <begin position="17"/>
        <end position="40"/>
    </location>
</feature>
<feature type="transmembrane region" description="Helical" evidence="6">
    <location>
        <begin position="181"/>
        <end position="201"/>
    </location>
</feature>
<feature type="region of interest" description="Disordered" evidence="5">
    <location>
        <begin position="288"/>
        <end position="317"/>
    </location>
</feature>
<proteinExistence type="predicted"/>
<dbReference type="Proteomes" id="UP000307173">
    <property type="component" value="Unassembled WGS sequence"/>
</dbReference>
<reference evidence="8 9" key="1">
    <citation type="journal article" date="2019" name="Front. Genet.">
        <title>Whole-Genome Sequencing of the Opportunistic Yeast Pathogen Candida inconspicua Uncovers Its Hybrid Origin.</title>
        <authorList>
            <person name="Mixao V."/>
            <person name="Hansen A.P."/>
            <person name="Saus E."/>
            <person name="Boekhout T."/>
            <person name="Lass-Florl C."/>
            <person name="Gabaldon T."/>
        </authorList>
    </citation>
    <scope>NUCLEOTIDE SEQUENCE [LARGE SCALE GENOMIC DNA]</scope>
    <source>
        <strain evidence="8 9">CBS 180</strain>
    </source>
</reference>
<accession>A0A4T0WZD0</accession>
<evidence type="ECO:0000256" key="5">
    <source>
        <dbReference type="SAM" id="MobiDB-lite"/>
    </source>
</evidence>
<evidence type="ECO:0000256" key="4">
    <source>
        <dbReference type="ARBA" id="ARBA00023136"/>
    </source>
</evidence>
<dbReference type="PANTHER" id="PTHR21324:SF2">
    <property type="entry name" value="EG:22E5.9 PROTEIN"/>
    <property type="match status" value="1"/>
</dbReference>
<evidence type="ECO:0000256" key="1">
    <source>
        <dbReference type="ARBA" id="ARBA00004127"/>
    </source>
</evidence>
<sequence>MKIGSVSLPNIPPNRSWILPLVSLAAWWAMLTALLICWVAQGRPILDTYHHYMTVYIVYLSNIAATNLQPIFICGSAIMGIFYVWAVIEDYYLRTPEKNYLPATFHWFVTALHALAIAMAIIASLCILMVSCLKDNWQYSREHSVFVVLFVIFVFCYLVAHSLVFILYYRHYKIKYFLNAAIVKLVWMFVAIVFVVCYGAFMGKGNSDGNHSIWWGFSAIMEWTLVYFYGTMMFLISWDLRRKNYGDFVSYYINKEDSQNQPSDSPDAYTHDNDYHVDAVSKPETQGWNNTNPFEMSNNSQQDYQLSSAEHSSRAFV</sequence>
<keyword evidence="2 6" id="KW-0812">Transmembrane</keyword>
<comment type="subcellular location">
    <subcellularLocation>
        <location evidence="1">Endomembrane system</location>
        <topology evidence="1">Multi-pass membrane protein</topology>
    </subcellularLocation>
</comment>
<gene>
    <name evidence="8" type="ORF">CANINC_003605</name>
</gene>
<feature type="transmembrane region" description="Helical" evidence="6">
    <location>
        <begin position="52"/>
        <end position="85"/>
    </location>
</feature>
<protein>
    <recommendedName>
        <fullName evidence="7">CWH43-like N-terminal domain-containing protein</fullName>
    </recommendedName>
</protein>
<feature type="transmembrane region" description="Helical" evidence="6">
    <location>
        <begin position="105"/>
        <end position="133"/>
    </location>
</feature>
<evidence type="ECO:0000256" key="2">
    <source>
        <dbReference type="ARBA" id="ARBA00022692"/>
    </source>
</evidence>
<dbReference type="AlphaFoldDB" id="A0A4T0WZD0"/>
<evidence type="ECO:0000256" key="6">
    <source>
        <dbReference type="SAM" id="Phobius"/>
    </source>
</evidence>
<feature type="transmembrane region" description="Helical" evidence="6">
    <location>
        <begin position="213"/>
        <end position="238"/>
    </location>
</feature>
<dbReference type="PANTHER" id="PTHR21324">
    <property type="entry name" value="FASTING-INDUCIBLE INTEGRAL MEMBRANE PROTEIN TM6P1-RELATED"/>
    <property type="match status" value="1"/>
</dbReference>
<keyword evidence="3 6" id="KW-1133">Transmembrane helix</keyword>
<feature type="transmembrane region" description="Helical" evidence="6">
    <location>
        <begin position="145"/>
        <end position="169"/>
    </location>
</feature>
<dbReference type="GO" id="GO:0005886">
    <property type="term" value="C:plasma membrane"/>
    <property type="evidence" value="ECO:0007669"/>
    <property type="project" value="TreeGrafter"/>
</dbReference>
<evidence type="ECO:0000256" key="3">
    <source>
        <dbReference type="ARBA" id="ARBA00022989"/>
    </source>
</evidence>
<dbReference type="InterPro" id="IPR050911">
    <property type="entry name" value="DRAM/TMEM150_Autophagy_Mod"/>
</dbReference>
<evidence type="ECO:0000259" key="7">
    <source>
        <dbReference type="Pfam" id="PF10277"/>
    </source>
</evidence>
<keyword evidence="4 6" id="KW-0472">Membrane</keyword>
<organism evidence="8 9">
    <name type="scientific">Pichia inconspicua</name>
    <dbReference type="NCBI Taxonomy" id="52247"/>
    <lineage>
        <taxon>Eukaryota</taxon>
        <taxon>Fungi</taxon>
        <taxon>Dikarya</taxon>
        <taxon>Ascomycota</taxon>
        <taxon>Saccharomycotina</taxon>
        <taxon>Pichiomycetes</taxon>
        <taxon>Pichiales</taxon>
        <taxon>Pichiaceae</taxon>
        <taxon>Pichia</taxon>
    </lineage>
</organism>
<keyword evidence="9" id="KW-1185">Reference proteome</keyword>
<dbReference type="GO" id="GO:0012505">
    <property type="term" value="C:endomembrane system"/>
    <property type="evidence" value="ECO:0007669"/>
    <property type="project" value="UniProtKB-SubCell"/>
</dbReference>
<dbReference type="OrthoDB" id="10032492at2759"/>